<keyword evidence="4" id="KW-0804">Transcription</keyword>
<organism evidence="6 7">
    <name type="scientific">Tessaracoccus aquimaris</name>
    <dbReference type="NCBI Taxonomy" id="1332264"/>
    <lineage>
        <taxon>Bacteria</taxon>
        <taxon>Bacillati</taxon>
        <taxon>Actinomycetota</taxon>
        <taxon>Actinomycetes</taxon>
        <taxon>Propionibacteriales</taxon>
        <taxon>Propionibacteriaceae</taxon>
        <taxon>Tessaracoccus</taxon>
    </lineage>
</organism>
<dbReference type="PANTHER" id="PTHR30346">
    <property type="entry name" value="TRANSCRIPTIONAL DUAL REGULATOR HCAR-RELATED"/>
    <property type="match status" value="1"/>
</dbReference>
<proteinExistence type="inferred from homology"/>
<dbReference type="PANTHER" id="PTHR30346:SF29">
    <property type="entry name" value="LYSR SUBSTRATE-BINDING"/>
    <property type="match status" value="1"/>
</dbReference>
<evidence type="ECO:0000256" key="3">
    <source>
        <dbReference type="ARBA" id="ARBA00023125"/>
    </source>
</evidence>
<dbReference type="Gene3D" id="1.10.10.10">
    <property type="entry name" value="Winged helix-like DNA-binding domain superfamily/Winged helix DNA-binding domain"/>
    <property type="match status" value="1"/>
</dbReference>
<protein>
    <recommendedName>
        <fullName evidence="5">HTH lysR-type domain-containing protein</fullName>
    </recommendedName>
</protein>
<evidence type="ECO:0000256" key="2">
    <source>
        <dbReference type="ARBA" id="ARBA00023015"/>
    </source>
</evidence>
<dbReference type="GO" id="GO:0003700">
    <property type="term" value="F:DNA-binding transcription factor activity"/>
    <property type="evidence" value="ECO:0007669"/>
    <property type="project" value="InterPro"/>
</dbReference>
<dbReference type="OrthoDB" id="9789529at2"/>
<dbReference type="EMBL" id="CP019606">
    <property type="protein sequence ID" value="AQP47384.1"/>
    <property type="molecule type" value="Genomic_DNA"/>
</dbReference>
<dbReference type="GO" id="GO:0032993">
    <property type="term" value="C:protein-DNA complex"/>
    <property type="evidence" value="ECO:0007669"/>
    <property type="project" value="TreeGrafter"/>
</dbReference>
<keyword evidence="3" id="KW-0238">DNA-binding</keyword>
<dbReference type="Proteomes" id="UP000188145">
    <property type="component" value="Chromosome"/>
</dbReference>
<dbReference type="CDD" id="cd08423">
    <property type="entry name" value="PBP2_LTTR_like_6"/>
    <property type="match status" value="1"/>
</dbReference>
<evidence type="ECO:0000256" key="1">
    <source>
        <dbReference type="ARBA" id="ARBA00009437"/>
    </source>
</evidence>
<dbReference type="RefSeq" id="WP_077685712.1">
    <property type="nucleotide sequence ID" value="NZ_CP019606.1"/>
</dbReference>
<gene>
    <name evidence="6" type="ORF">BW730_07585</name>
</gene>
<evidence type="ECO:0000259" key="5">
    <source>
        <dbReference type="PROSITE" id="PS50931"/>
    </source>
</evidence>
<evidence type="ECO:0000256" key="4">
    <source>
        <dbReference type="ARBA" id="ARBA00023163"/>
    </source>
</evidence>
<dbReference type="SUPFAM" id="SSF53850">
    <property type="entry name" value="Periplasmic binding protein-like II"/>
    <property type="match status" value="1"/>
</dbReference>
<reference evidence="7" key="1">
    <citation type="submission" date="2017-02" db="EMBL/GenBank/DDBJ databases">
        <title>Tessaracoccus aquaemaris sp. nov., isolated from the intestine of a Korean rockfish, Sebastes schlegelii, in a marine aquaculture pond.</title>
        <authorList>
            <person name="Tak E.J."/>
            <person name="Bae J.-W."/>
        </authorList>
    </citation>
    <scope>NUCLEOTIDE SEQUENCE [LARGE SCALE GENOMIC DNA]</scope>
    <source>
        <strain evidence="7">NSG39</strain>
    </source>
</reference>
<accession>A0A1Q2CMQ0</accession>
<evidence type="ECO:0000313" key="7">
    <source>
        <dbReference type="Proteomes" id="UP000188145"/>
    </source>
</evidence>
<dbReference type="Gene3D" id="3.40.190.10">
    <property type="entry name" value="Periplasmic binding protein-like II"/>
    <property type="match status" value="2"/>
</dbReference>
<dbReference type="InterPro" id="IPR005119">
    <property type="entry name" value="LysR_subst-bd"/>
</dbReference>
<dbReference type="Pfam" id="PF00126">
    <property type="entry name" value="HTH_1"/>
    <property type="match status" value="1"/>
</dbReference>
<dbReference type="GO" id="GO:0003677">
    <property type="term" value="F:DNA binding"/>
    <property type="evidence" value="ECO:0007669"/>
    <property type="project" value="UniProtKB-KW"/>
</dbReference>
<dbReference type="KEGG" id="tes:BW730_07585"/>
<dbReference type="SUPFAM" id="SSF46785">
    <property type="entry name" value="Winged helix' DNA-binding domain"/>
    <property type="match status" value="1"/>
</dbReference>
<keyword evidence="2" id="KW-0805">Transcription regulation</keyword>
<name>A0A1Q2CMQ0_9ACTN</name>
<dbReference type="InterPro" id="IPR036388">
    <property type="entry name" value="WH-like_DNA-bd_sf"/>
</dbReference>
<dbReference type="AlphaFoldDB" id="A0A1Q2CMQ0"/>
<dbReference type="InterPro" id="IPR036390">
    <property type="entry name" value="WH_DNA-bd_sf"/>
</dbReference>
<dbReference type="InterPro" id="IPR000847">
    <property type="entry name" value="LysR_HTH_N"/>
</dbReference>
<keyword evidence="7" id="KW-1185">Reference proteome</keyword>
<dbReference type="STRING" id="1332264.BW730_07585"/>
<evidence type="ECO:0000313" key="6">
    <source>
        <dbReference type="EMBL" id="AQP47384.1"/>
    </source>
</evidence>
<comment type="similarity">
    <text evidence="1">Belongs to the LysR transcriptional regulatory family.</text>
</comment>
<feature type="domain" description="HTH lysR-type" evidence="5">
    <location>
        <begin position="2"/>
        <end position="59"/>
    </location>
</feature>
<dbReference type="PRINTS" id="PR00039">
    <property type="entry name" value="HTHLYSR"/>
</dbReference>
<dbReference type="Pfam" id="PF03466">
    <property type="entry name" value="LysR_substrate"/>
    <property type="match status" value="1"/>
</dbReference>
<dbReference type="PROSITE" id="PS50931">
    <property type="entry name" value="HTH_LYSR"/>
    <property type="match status" value="1"/>
</dbReference>
<sequence length="311" mass="33482">MFEIRHFRLIDALNRTGTVSAAARELGYSQPAISQQIKQLEKEAATPLVLREGRRTRLTQAGEVFLHYGAQAIEAATRAKTEIDLIAGLRGGALTLAAFPSAAATIVPLALASFKAKHPGVDVRLVEADATTAVADLRAGRIDVAVIAQFYSPGSPPRPAEEDWMWRTILEEDVYVALPEHHPAASSRVVALHDLADAPWIAGCEECRANLFEAASAADFVPNIALETDDYVALQRLAALELGVALIPQLMVAAARVDPTLRFKAISPARLRRVSTVSTSTTLRIPGVVQLLDALREAAMTIEAQGIGHYK</sequence>